<dbReference type="InterPro" id="IPR024079">
    <property type="entry name" value="MetalloPept_cat_dom_sf"/>
</dbReference>
<evidence type="ECO:0000259" key="8">
    <source>
        <dbReference type="Pfam" id="PF01432"/>
    </source>
</evidence>
<protein>
    <submittedName>
        <fullName evidence="9">Peptidyl-dipeptidase Dcp</fullName>
    </submittedName>
</protein>
<dbReference type="EMBL" id="BSUK01000001">
    <property type="protein sequence ID" value="GMA26143.1"/>
    <property type="molecule type" value="Genomic_DNA"/>
</dbReference>
<keyword evidence="3 7" id="KW-0479">Metal-binding</keyword>
<keyword evidence="4 7" id="KW-0378">Hydrolase</keyword>
<comment type="caution">
    <text evidence="9">The sequence shown here is derived from an EMBL/GenBank/DDBJ whole genome shotgun (WGS) entry which is preliminary data.</text>
</comment>
<evidence type="ECO:0000256" key="4">
    <source>
        <dbReference type="ARBA" id="ARBA00022801"/>
    </source>
</evidence>
<accession>A0ABQ6I5T6</accession>
<dbReference type="InterPro" id="IPR045090">
    <property type="entry name" value="Pept_M3A_M3B"/>
</dbReference>
<dbReference type="SUPFAM" id="SSF55486">
    <property type="entry name" value="Metalloproteases ('zincins'), catalytic domain"/>
    <property type="match status" value="1"/>
</dbReference>
<evidence type="ECO:0000313" key="9">
    <source>
        <dbReference type="EMBL" id="GMA26143.1"/>
    </source>
</evidence>
<dbReference type="Proteomes" id="UP001157091">
    <property type="component" value="Unassembled WGS sequence"/>
</dbReference>
<evidence type="ECO:0000256" key="1">
    <source>
        <dbReference type="ARBA" id="ARBA00006040"/>
    </source>
</evidence>
<keyword evidence="10" id="KW-1185">Reference proteome</keyword>
<proteinExistence type="inferred from homology"/>
<comment type="similarity">
    <text evidence="1 7">Belongs to the peptidase M3 family.</text>
</comment>
<comment type="cofactor">
    <cofactor evidence="7">
        <name>Zn(2+)</name>
        <dbReference type="ChEBI" id="CHEBI:29105"/>
    </cofactor>
    <text evidence="7">Binds 1 zinc ion.</text>
</comment>
<evidence type="ECO:0000256" key="6">
    <source>
        <dbReference type="ARBA" id="ARBA00023049"/>
    </source>
</evidence>
<keyword evidence="5 7" id="KW-0862">Zinc</keyword>
<evidence type="ECO:0000256" key="5">
    <source>
        <dbReference type="ARBA" id="ARBA00022833"/>
    </source>
</evidence>
<keyword evidence="6 7" id="KW-0482">Metalloprotease</keyword>
<evidence type="ECO:0000256" key="3">
    <source>
        <dbReference type="ARBA" id="ARBA00022723"/>
    </source>
</evidence>
<feature type="domain" description="Peptidase M3A/M3B catalytic" evidence="8">
    <location>
        <begin position="240"/>
        <end position="703"/>
    </location>
</feature>
<reference evidence="10" key="1">
    <citation type="journal article" date="2019" name="Int. J. Syst. Evol. Microbiol.">
        <title>The Global Catalogue of Microorganisms (GCM) 10K type strain sequencing project: providing services to taxonomists for standard genome sequencing and annotation.</title>
        <authorList>
            <consortium name="The Broad Institute Genomics Platform"/>
            <consortium name="The Broad Institute Genome Sequencing Center for Infectious Disease"/>
            <person name="Wu L."/>
            <person name="Ma J."/>
        </authorList>
    </citation>
    <scope>NUCLEOTIDE SEQUENCE [LARGE SCALE GENOMIC DNA]</scope>
    <source>
        <strain evidence="10">NBRC 106348</strain>
    </source>
</reference>
<organism evidence="9 10">
    <name type="scientific">Luteimicrobium album</name>
    <dbReference type="NCBI Taxonomy" id="1054550"/>
    <lineage>
        <taxon>Bacteria</taxon>
        <taxon>Bacillati</taxon>
        <taxon>Actinomycetota</taxon>
        <taxon>Actinomycetes</taxon>
        <taxon>Micrococcales</taxon>
        <taxon>Luteimicrobium</taxon>
    </lineage>
</organism>
<dbReference type="InterPro" id="IPR024077">
    <property type="entry name" value="Neurolysin/TOP_dom2"/>
</dbReference>
<dbReference type="PANTHER" id="PTHR43660:SF1">
    <property type="entry name" value="DIPEPTIDYL CARBOXYPEPTIDASE"/>
    <property type="match status" value="1"/>
</dbReference>
<dbReference type="Gene3D" id="1.10.1370.10">
    <property type="entry name" value="Neurolysin, domain 3"/>
    <property type="match status" value="1"/>
</dbReference>
<dbReference type="RefSeq" id="WP_284294503.1">
    <property type="nucleotide sequence ID" value="NZ_BSUK01000001.1"/>
</dbReference>
<dbReference type="InterPro" id="IPR034005">
    <property type="entry name" value="M3A_DCP"/>
</dbReference>
<sequence length="705" mass="76408">MPLDPANPFAQPSSLPYELPDFRAVRAEHYLPAARAGMAEQLADVRAIAAATEPPTPEDVLDAFERTGQLLRRSATVFFSTLSADATPELEAIEAELAPELAAHEDAVFMDRDLYARLEALADRAAAGEVALDDEQAWLLRKTLDRFTRAGVALDDDAQARLRELNTRLTSLEASFGRTLLAASNAAAVLVTDRSDLAGLPDDAVASAAQAARDAAHPGDDEHGPWLLELQLPTQQAVVASLDDPGVRARVQAAAEARGAGGEHDTRALLVEIARLRAEKARLLGYAHYADYVAADGTAGTGDAVADVLDRLAPAAVANARREGDDLAAYAAEAGLPTAGAPVAAGDWAYLSDRLRTARHDLDASALRPYLELERVLQDGVFEAAHRLYGLTFAERDDLVGYHPDVRVFEVFDEATAGPDGGPGTPGEGIGLFLADYWTRASKRGGAWMNNLVDQNHLLDQRPVVVNNLNLPKPPAGSPTLLEWDNVITLFHEFGHALHGLFSDVRYPSRSGTEVPRDFVEYPSQVNEMWAWEPAILRSYAVHHVTGEPMPSAWVDTLLATRQWGEGFATTEYLAATLLDQAWHRLAPDDVPTDPADVAAFEAKALAAAGVDYAPVPPRYRSTYFNHVFGGGYAAGYYSYIWSEVLDADTVEWFRENGGLERANGDRFRRTLLARGGGTDPMDAFRELRGRDPEIAPLLARRGLA</sequence>
<evidence type="ECO:0000256" key="2">
    <source>
        <dbReference type="ARBA" id="ARBA00022670"/>
    </source>
</evidence>
<name>A0ABQ6I5T6_9MICO</name>
<gene>
    <name evidence="9" type="primary">dcp</name>
    <name evidence="9" type="ORF">GCM10025864_39020</name>
</gene>
<evidence type="ECO:0000313" key="10">
    <source>
        <dbReference type="Proteomes" id="UP001157091"/>
    </source>
</evidence>
<evidence type="ECO:0000256" key="7">
    <source>
        <dbReference type="RuleBase" id="RU003435"/>
    </source>
</evidence>
<keyword evidence="2 7" id="KW-0645">Protease</keyword>
<dbReference type="PANTHER" id="PTHR43660">
    <property type="entry name" value="DIPEPTIDYL CARBOXYPEPTIDASE"/>
    <property type="match status" value="1"/>
</dbReference>
<dbReference type="InterPro" id="IPR001567">
    <property type="entry name" value="Pept_M3A_M3B_dom"/>
</dbReference>
<dbReference type="CDD" id="cd06456">
    <property type="entry name" value="M3A_DCP"/>
    <property type="match status" value="1"/>
</dbReference>
<dbReference type="Pfam" id="PF01432">
    <property type="entry name" value="Peptidase_M3"/>
    <property type="match status" value="1"/>
</dbReference>
<dbReference type="Gene3D" id="3.40.390.10">
    <property type="entry name" value="Collagenase (Catalytic Domain)"/>
    <property type="match status" value="1"/>
</dbReference>